<dbReference type="Pfam" id="PF02597">
    <property type="entry name" value="ThiS"/>
    <property type="match status" value="1"/>
</dbReference>
<dbReference type="EMBL" id="CAFABA010000034">
    <property type="protein sequence ID" value="CAB4826700.1"/>
    <property type="molecule type" value="Genomic_DNA"/>
</dbReference>
<dbReference type="EMBL" id="CAFBOS010000290">
    <property type="protein sequence ID" value="CAB5025335.1"/>
    <property type="molecule type" value="Genomic_DNA"/>
</dbReference>
<evidence type="ECO:0000313" key="2">
    <source>
        <dbReference type="EMBL" id="CAB5025335.1"/>
    </source>
</evidence>
<dbReference type="InterPro" id="IPR003749">
    <property type="entry name" value="ThiS/MoaD-like"/>
</dbReference>
<dbReference type="AlphaFoldDB" id="A0A6J7A2L0"/>
<dbReference type="Gene3D" id="3.10.20.30">
    <property type="match status" value="1"/>
</dbReference>
<gene>
    <name evidence="1" type="ORF">UFOPK3139_01081</name>
    <name evidence="2" type="ORF">UFOPK3967_03014</name>
</gene>
<proteinExistence type="predicted"/>
<dbReference type="CDD" id="cd00754">
    <property type="entry name" value="Ubl_MoaD"/>
    <property type="match status" value="1"/>
</dbReference>
<reference evidence="1" key="1">
    <citation type="submission" date="2020-05" db="EMBL/GenBank/DDBJ databases">
        <authorList>
            <person name="Chiriac C."/>
            <person name="Salcher M."/>
            <person name="Ghai R."/>
            <person name="Kavagutti S V."/>
        </authorList>
    </citation>
    <scope>NUCLEOTIDE SEQUENCE</scope>
</reference>
<name>A0A6J7A2L0_9ZZZZ</name>
<dbReference type="SUPFAM" id="SSF54285">
    <property type="entry name" value="MoaD/ThiS"/>
    <property type="match status" value="1"/>
</dbReference>
<protein>
    <submittedName>
        <fullName evidence="1">Unannotated protein</fullName>
    </submittedName>
</protein>
<dbReference type="InterPro" id="IPR016155">
    <property type="entry name" value="Mopterin_synth/thiamin_S_b"/>
</dbReference>
<evidence type="ECO:0000313" key="1">
    <source>
        <dbReference type="EMBL" id="CAB4826700.1"/>
    </source>
</evidence>
<organism evidence="1">
    <name type="scientific">freshwater metagenome</name>
    <dbReference type="NCBI Taxonomy" id="449393"/>
    <lineage>
        <taxon>unclassified sequences</taxon>
        <taxon>metagenomes</taxon>
        <taxon>ecological metagenomes</taxon>
    </lineage>
</organism>
<accession>A0A6J7A2L0</accession>
<dbReference type="InterPro" id="IPR012675">
    <property type="entry name" value="Beta-grasp_dom_sf"/>
</dbReference>
<sequence>MATLRLFASVRVAAGTGRAAIDGATVGEVVAAACDRYGSDFAALVQSCRVWVNGEPALETDAVTDSDEVAILPPVSGGG</sequence>